<organism evidence="3 4">
    <name type="scientific">Posidoniimonas polymericola</name>
    <dbReference type="NCBI Taxonomy" id="2528002"/>
    <lineage>
        <taxon>Bacteria</taxon>
        <taxon>Pseudomonadati</taxon>
        <taxon>Planctomycetota</taxon>
        <taxon>Planctomycetia</taxon>
        <taxon>Pirellulales</taxon>
        <taxon>Lacipirellulaceae</taxon>
        <taxon>Posidoniimonas</taxon>
    </lineage>
</organism>
<proteinExistence type="predicted"/>
<dbReference type="OrthoDB" id="278421at2"/>
<dbReference type="PROSITE" id="PS51932">
    <property type="entry name" value="BMV"/>
    <property type="match status" value="1"/>
</dbReference>
<comment type="caution">
    <text evidence="3">The sequence shown here is derived from an EMBL/GenBank/DDBJ whole genome shotgun (WGS) entry which is preliminary data.</text>
</comment>
<name>A0A5C5ZGC7_9BACT</name>
<keyword evidence="2" id="KW-1283">Bacterial microcompartment</keyword>
<reference evidence="3 4" key="1">
    <citation type="submission" date="2019-02" db="EMBL/GenBank/DDBJ databases">
        <title>Deep-cultivation of Planctomycetes and their phenomic and genomic characterization uncovers novel biology.</title>
        <authorList>
            <person name="Wiegand S."/>
            <person name="Jogler M."/>
            <person name="Boedeker C."/>
            <person name="Pinto D."/>
            <person name="Vollmers J."/>
            <person name="Rivas-Marin E."/>
            <person name="Kohn T."/>
            <person name="Peeters S.H."/>
            <person name="Heuer A."/>
            <person name="Rast P."/>
            <person name="Oberbeckmann S."/>
            <person name="Bunk B."/>
            <person name="Jeske O."/>
            <person name="Meyerdierks A."/>
            <person name="Storesund J.E."/>
            <person name="Kallscheuer N."/>
            <person name="Luecker S."/>
            <person name="Lage O.M."/>
            <person name="Pohl T."/>
            <person name="Merkel B.J."/>
            <person name="Hornburger P."/>
            <person name="Mueller R.-W."/>
            <person name="Bruemmer F."/>
            <person name="Labrenz M."/>
            <person name="Spormann A.M."/>
            <person name="Op Den Camp H."/>
            <person name="Overmann J."/>
            <person name="Amann R."/>
            <person name="Jetten M.S.M."/>
            <person name="Mascher T."/>
            <person name="Medema M.H."/>
            <person name="Devos D.P."/>
            <person name="Kaster A.-K."/>
            <person name="Ovreas L."/>
            <person name="Rohde M."/>
            <person name="Galperin M.Y."/>
            <person name="Jogler C."/>
        </authorList>
    </citation>
    <scope>NUCLEOTIDE SEQUENCE [LARGE SCALE GENOMIC DNA]</scope>
    <source>
        <strain evidence="3 4">Pla123a</strain>
    </source>
</reference>
<dbReference type="Gene3D" id="2.40.50.220">
    <property type="entry name" value="EutN/Ccml"/>
    <property type="match status" value="1"/>
</dbReference>
<protein>
    <submittedName>
        <fullName evidence="3">Ethanolamine utilization protein EutN</fullName>
    </submittedName>
</protein>
<dbReference type="InterPro" id="IPR004992">
    <property type="entry name" value="EutN_CcmL"/>
</dbReference>
<evidence type="ECO:0000313" key="3">
    <source>
        <dbReference type="EMBL" id="TWT85931.1"/>
    </source>
</evidence>
<dbReference type="RefSeq" id="WP_146584150.1">
    <property type="nucleotide sequence ID" value="NZ_SJPO01000001.1"/>
</dbReference>
<evidence type="ECO:0000256" key="1">
    <source>
        <dbReference type="ARBA" id="ARBA00024322"/>
    </source>
</evidence>
<sequence length="86" mass="9175">MINARVVGSATSTVKHRSMEGFRLLVVQPYGPDAQTPDGDPLIAVDTMGAGKNDNVMITSDGRAAREVLAAENTPVRWIVIGICDH</sequence>
<keyword evidence="4" id="KW-1185">Reference proteome</keyword>
<dbReference type="CDD" id="cd01614">
    <property type="entry name" value="EutN_CcmL"/>
    <property type="match status" value="1"/>
</dbReference>
<dbReference type="Proteomes" id="UP000318478">
    <property type="component" value="Unassembled WGS sequence"/>
</dbReference>
<dbReference type="Pfam" id="PF03319">
    <property type="entry name" value="EutN_CcmL"/>
    <property type="match status" value="1"/>
</dbReference>
<dbReference type="PANTHER" id="PTHR36539:SF2">
    <property type="entry name" value="ETHANOLAMINE UTILIZATION PROTEIN"/>
    <property type="match status" value="1"/>
</dbReference>
<accession>A0A5C5ZGC7</accession>
<comment type="subcellular location">
    <subcellularLocation>
        <location evidence="1">Bacterial microcompartment</location>
    </subcellularLocation>
</comment>
<dbReference type="InterPro" id="IPR036677">
    <property type="entry name" value="EutN_CcmL_sf"/>
</dbReference>
<dbReference type="SUPFAM" id="SSF159133">
    <property type="entry name" value="EutN/CcmL-like"/>
    <property type="match status" value="1"/>
</dbReference>
<dbReference type="PANTHER" id="PTHR36539">
    <property type="entry name" value="ETHANOLAMINE UTILIZATION PROTEIN EUTN"/>
    <property type="match status" value="1"/>
</dbReference>
<dbReference type="GO" id="GO:0031469">
    <property type="term" value="C:bacterial microcompartment"/>
    <property type="evidence" value="ECO:0007669"/>
    <property type="project" value="UniProtKB-SubCell"/>
</dbReference>
<gene>
    <name evidence="3" type="primary">eutN_1</name>
    <name evidence="3" type="ORF">Pla123a_07380</name>
</gene>
<dbReference type="AlphaFoldDB" id="A0A5C5ZGC7"/>
<dbReference type="EMBL" id="SJPO01000001">
    <property type="protein sequence ID" value="TWT85931.1"/>
    <property type="molecule type" value="Genomic_DNA"/>
</dbReference>
<evidence type="ECO:0000313" key="4">
    <source>
        <dbReference type="Proteomes" id="UP000318478"/>
    </source>
</evidence>
<evidence type="ECO:0000256" key="2">
    <source>
        <dbReference type="ARBA" id="ARBA00024446"/>
    </source>
</evidence>